<dbReference type="InterPro" id="IPR005273">
    <property type="entry name" value="Ura-DNA_glyco_family4"/>
</dbReference>
<keyword evidence="7" id="KW-0227">DNA damage</keyword>
<evidence type="ECO:0000313" key="14">
    <source>
        <dbReference type="Proteomes" id="UP000778523"/>
    </source>
</evidence>
<dbReference type="Gene3D" id="3.40.470.10">
    <property type="entry name" value="Uracil-DNA glycosylase-like domain"/>
    <property type="match status" value="1"/>
</dbReference>
<feature type="domain" description="Uracil-DNA glycosylase-like" evidence="12">
    <location>
        <begin position="103"/>
        <end position="250"/>
    </location>
</feature>
<keyword evidence="10" id="KW-0411">Iron-sulfur</keyword>
<evidence type="ECO:0000256" key="7">
    <source>
        <dbReference type="ARBA" id="ARBA00022763"/>
    </source>
</evidence>
<evidence type="ECO:0000256" key="2">
    <source>
        <dbReference type="ARBA" id="ARBA00006521"/>
    </source>
</evidence>
<evidence type="ECO:0000256" key="1">
    <source>
        <dbReference type="ARBA" id="ARBA00001400"/>
    </source>
</evidence>
<keyword evidence="5" id="KW-0004">4Fe-4S</keyword>
<name>A0ABX2IK12_9RHOO</name>
<keyword evidence="8" id="KW-0378">Hydrolase</keyword>
<organism evidence="13 14">
    <name type="scientific">Uliginosibacterium aquaticum</name>
    <dbReference type="NCBI Taxonomy" id="2731212"/>
    <lineage>
        <taxon>Bacteria</taxon>
        <taxon>Pseudomonadati</taxon>
        <taxon>Pseudomonadota</taxon>
        <taxon>Betaproteobacteria</taxon>
        <taxon>Rhodocyclales</taxon>
        <taxon>Zoogloeaceae</taxon>
        <taxon>Uliginosibacterium</taxon>
    </lineage>
</organism>
<evidence type="ECO:0000256" key="4">
    <source>
        <dbReference type="ARBA" id="ARBA00019403"/>
    </source>
</evidence>
<dbReference type="InterPro" id="IPR051536">
    <property type="entry name" value="UDG_Type-4/5"/>
</dbReference>
<evidence type="ECO:0000256" key="8">
    <source>
        <dbReference type="ARBA" id="ARBA00022801"/>
    </source>
</evidence>
<dbReference type="PANTHER" id="PTHR33693:SF1">
    <property type="entry name" value="TYPE-4 URACIL-DNA GLYCOSYLASE"/>
    <property type="match status" value="1"/>
</dbReference>
<sequence>MNQRNEQMLAEMGIKPQWRLRAREAQEEQPLPVEAAPVVAVVAPLEEPARPAPALQISNPVAAEELPAAQQDAVASMDWDTLETSIRECRRCALCERRKQAVPGVGDRQADWLFVGEGPGADEDEQGEPFVGQAGKLLDAMLGSAGLKRGEKVYIANAVKCRPPNNRTPEASEAASCLPYLARQIELVRPRLIVALGRPAAQTLLGQEIKIGAARGKLFEREGVPVVVTYHPAYLLRNPADKARAWEDLCFALDRMAELQR</sequence>
<evidence type="ECO:0000256" key="10">
    <source>
        <dbReference type="ARBA" id="ARBA00023014"/>
    </source>
</evidence>
<keyword evidence="9" id="KW-0408">Iron</keyword>
<dbReference type="RefSeq" id="WP_170023110.1">
    <property type="nucleotide sequence ID" value="NZ_JABCSC020000005.1"/>
</dbReference>
<keyword evidence="6" id="KW-0479">Metal-binding</keyword>
<evidence type="ECO:0000256" key="3">
    <source>
        <dbReference type="ARBA" id="ARBA00012030"/>
    </source>
</evidence>
<dbReference type="SMART" id="SM00986">
    <property type="entry name" value="UDG"/>
    <property type="match status" value="1"/>
</dbReference>
<dbReference type="EC" id="3.2.2.27" evidence="3"/>
<reference evidence="13 14" key="1">
    <citation type="submission" date="2020-06" db="EMBL/GenBank/DDBJ databases">
        <title>Draft genome of Uliginosibacterium sp. IMCC34675.</title>
        <authorList>
            <person name="Song J."/>
        </authorList>
    </citation>
    <scope>NUCLEOTIDE SEQUENCE [LARGE SCALE GENOMIC DNA]</scope>
    <source>
        <strain evidence="13 14">IMCC34675</strain>
    </source>
</reference>
<comment type="similarity">
    <text evidence="2">Belongs to the uracil-DNA glycosylase (UDG) superfamily. Type 4 (UDGa) family.</text>
</comment>
<keyword evidence="14" id="KW-1185">Reference proteome</keyword>
<evidence type="ECO:0000256" key="6">
    <source>
        <dbReference type="ARBA" id="ARBA00022723"/>
    </source>
</evidence>
<evidence type="ECO:0000259" key="12">
    <source>
        <dbReference type="SMART" id="SM00986"/>
    </source>
</evidence>
<dbReference type="NCBIfam" id="TIGR00758">
    <property type="entry name" value="UDG_fam4"/>
    <property type="match status" value="1"/>
</dbReference>
<accession>A0ABX2IK12</accession>
<dbReference type="Proteomes" id="UP000778523">
    <property type="component" value="Unassembled WGS sequence"/>
</dbReference>
<proteinExistence type="inferred from homology"/>
<dbReference type="InterPro" id="IPR036895">
    <property type="entry name" value="Uracil-DNA_glycosylase-like_sf"/>
</dbReference>
<keyword evidence="11" id="KW-0234">DNA repair</keyword>
<dbReference type="CDD" id="cd10030">
    <property type="entry name" value="UDG-F4_TTUDGA_SPO1dp_like"/>
    <property type="match status" value="1"/>
</dbReference>
<protein>
    <recommendedName>
        <fullName evidence="4">Type-4 uracil-DNA glycosylase</fullName>
        <ecNumber evidence="3">3.2.2.27</ecNumber>
    </recommendedName>
</protein>
<gene>
    <name evidence="13" type="ORF">HJ583_017455</name>
</gene>
<dbReference type="EMBL" id="JABCSC020000005">
    <property type="protein sequence ID" value="NSL56822.1"/>
    <property type="molecule type" value="Genomic_DNA"/>
</dbReference>
<evidence type="ECO:0000313" key="13">
    <source>
        <dbReference type="EMBL" id="NSL56822.1"/>
    </source>
</evidence>
<dbReference type="SUPFAM" id="SSF52141">
    <property type="entry name" value="Uracil-DNA glycosylase-like"/>
    <property type="match status" value="1"/>
</dbReference>
<dbReference type="InterPro" id="IPR005122">
    <property type="entry name" value="Uracil-DNA_glycosylase-like"/>
</dbReference>
<evidence type="ECO:0000256" key="11">
    <source>
        <dbReference type="ARBA" id="ARBA00023204"/>
    </source>
</evidence>
<evidence type="ECO:0000256" key="5">
    <source>
        <dbReference type="ARBA" id="ARBA00022485"/>
    </source>
</evidence>
<evidence type="ECO:0000256" key="9">
    <source>
        <dbReference type="ARBA" id="ARBA00023004"/>
    </source>
</evidence>
<dbReference type="PANTHER" id="PTHR33693">
    <property type="entry name" value="TYPE-5 URACIL-DNA GLYCOSYLASE"/>
    <property type="match status" value="1"/>
</dbReference>
<dbReference type="SMART" id="SM00987">
    <property type="entry name" value="UreE_C"/>
    <property type="match status" value="1"/>
</dbReference>
<dbReference type="Pfam" id="PF03167">
    <property type="entry name" value="UDG"/>
    <property type="match status" value="1"/>
</dbReference>
<comment type="caution">
    <text evidence="13">The sequence shown here is derived from an EMBL/GenBank/DDBJ whole genome shotgun (WGS) entry which is preliminary data.</text>
</comment>
<comment type="catalytic activity">
    <reaction evidence="1">
        <text>Hydrolyzes single-stranded DNA or mismatched double-stranded DNA and polynucleotides, releasing free uracil.</text>
        <dbReference type="EC" id="3.2.2.27"/>
    </reaction>
</comment>